<dbReference type="AlphaFoldDB" id="A0A2Z7AQS7"/>
<dbReference type="InterPro" id="IPR004265">
    <property type="entry name" value="Dirigent"/>
</dbReference>
<dbReference type="Gene3D" id="2.40.480.10">
    <property type="entry name" value="Allene oxide cyclase-like"/>
    <property type="match status" value="1"/>
</dbReference>
<protein>
    <recommendedName>
        <fullName evidence="4">Dirigent protein</fullName>
    </recommendedName>
</protein>
<dbReference type="GO" id="GO:0009699">
    <property type="term" value="P:phenylpropanoid biosynthetic process"/>
    <property type="evidence" value="ECO:0007669"/>
    <property type="project" value="UniProtKB-ARBA"/>
</dbReference>
<gene>
    <name evidence="5" type="ORF">F511_22457</name>
</gene>
<keyword evidence="6" id="KW-1185">Reference proteome</keyword>
<sequence length="194" mass="21430">MANLMVVVILMLSMLVVSIPNSSARKQHPNDQDLEWFRNLLRKKEKVAKLHFFIQDLLAGENQTVYEVARSSISSTSPTTFGQIQVVDDLLTAGPERDSEELGRVQGLITSSDLEIPALAMNLNFFFTSGQYNGSTLSILGRNQIVNATRELPVVGGTGVFRLARGFAITSTYSFDPPTLYGVLEYTIYVSYVG</sequence>
<evidence type="ECO:0000313" key="6">
    <source>
        <dbReference type="Proteomes" id="UP000250235"/>
    </source>
</evidence>
<comment type="subcellular location">
    <subcellularLocation>
        <location evidence="4">Secreted</location>
        <location evidence="4">Extracellular space</location>
        <location evidence="4">Apoplast</location>
    </subcellularLocation>
</comment>
<evidence type="ECO:0000313" key="5">
    <source>
        <dbReference type="EMBL" id="KZV23793.1"/>
    </source>
</evidence>
<dbReference type="EMBL" id="KV013373">
    <property type="protein sequence ID" value="KZV23793.1"/>
    <property type="molecule type" value="Genomic_DNA"/>
</dbReference>
<feature type="chain" id="PRO_5016195299" description="Dirigent protein" evidence="4">
    <location>
        <begin position="19"/>
        <end position="194"/>
    </location>
</feature>
<evidence type="ECO:0000256" key="3">
    <source>
        <dbReference type="ARBA" id="ARBA00022525"/>
    </source>
</evidence>
<keyword evidence="4" id="KW-0732">Signal</keyword>
<evidence type="ECO:0000256" key="4">
    <source>
        <dbReference type="RuleBase" id="RU363099"/>
    </source>
</evidence>
<keyword evidence="4" id="KW-0052">Apoplast</keyword>
<evidence type="ECO:0000256" key="2">
    <source>
        <dbReference type="ARBA" id="ARBA00011738"/>
    </source>
</evidence>
<dbReference type="PANTHER" id="PTHR21495">
    <property type="entry name" value="NUCLEOPORIN-RELATED"/>
    <property type="match status" value="1"/>
</dbReference>
<organism evidence="5 6">
    <name type="scientific">Dorcoceras hygrometricum</name>
    <dbReference type="NCBI Taxonomy" id="472368"/>
    <lineage>
        <taxon>Eukaryota</taxon>
        <taxon>Viridiplantae</taxon>
        <taxon>Streptophyta</taxon>
        <taxon>Embryophyta</taxon>
        <taxon>Tracheophyta</taxon>
        <taxon>Spermatophyta</taxon>
        <taxon>Magnoliopsida</taxon>
        <taxon>eudicotyledons</taxon>
        <taxon>Gunneridae</taxon>
        <taxon>Pentapetalae</taxon>
        <taxon>asterids</taxon>
        <taxon>lamiids</taxon>
        <taxon>Lamiales</taxon>
        <taxon>Gesneriaceae</taxon>
        <taxon>Didymocarpoideae</taxon>
        <taxon>Trichosporeae</taxon>
        <taxon>Loxocarpinae</taxon>
        <taxon>Dorcoceras</taxon>
    </lineage>
</organism>
<name>A0A2Z7AQS7_9LAMI</name>
<dbReference type="GO" id="GO:0048046">
    <property type="term" value="C:apoplast"/>
    <property type="evidence" value="ECO:0007669"/>
    <property type="project" value="UniProtKB-SubCell"/>
</dbReference>
<dbReference type="InterPro" id="IPR044859">
    <property type="entry name" value="Allene_oxi_cyc_Dirigent"/>
</dbReference>
<accession>A0A2Z7AQS7</accession>
<evidence type="ECO:0000256" key="1">
    <source>
        <dbReference type="ARBA" id="ARBA00010746"/>
    </source>
</evidence>
<comment type="subunit">
    <text evidence="2 4">Homodimer.</text>
</comment>
<proteinExistence type="inferred from homology"/>
<comment type="function">
    <text evidence="4">Dirigent proteins impart stereoselectivity on the phenoxy radical-coupling reaction, yielding optically active lignans from two molecules of coniferyl alcohol in the biosynthesis of lignans, flavonolignans, and alkaloids and thus plays a central role in plant secondary metabolism.</text>
</comment>
<dbReference type="Proteomes" id="UP000250235">
    <property type="component" value="Unassembled WGS sequence"/>
</dbReference>
<dbReference type="Pfam" id="PF03018">
    <property type="entry name" value="Dirigent"/>
    <property type="match status" value="1"/>
</dbReference>
<dbReference type="OrthoDB" id="1864232at2759"/>
<keyword evidence="3 4" id="KW-0964">Secreted</keyword>
<reference evidence="5 6" key="1">
    <citation type="journal article" date="2015" name="Proc. Natl. Acad. Sci. U.S.A.">
        <title>The resurrection genome of Boea hygrometrica: A blueprint for survival of dehydration.</title>
        <authorList>
            <person name="Xiao L."/>
            <person name="Yang G."/>
            <person name="Zhang L."/>
            <person name="Yang X."/>
            <person name="Zhao S."/>
            <person name="Ji Z."/>
            <person name="Zhou Q."/>
            <person name="Hu M."/>
            <person name="Wang Y."/>
            <person name="Chen M."/>
            <person name="Xu Y."/>
            <person name="Jin H."/>
            <person name="Xiao X."/>
            <person name="Hu G."/>
            <person name="Bao F."/>
            <person name="Hu Y."/>
            <person name="Wan P."/>
            <person name="Li L."/>
            <person name="Deng X."/>
            <person name="Kuang T."/>
            <person name="Xiang C."/>
            <person name="Zhu J.K."/>
            <person name="Oliver M.J."/>
            <person name="He Y."/>
        </authorList>
    </citation>
    <scope>NUCLEOTIDE SEQUENCE [LARGE SCALE GENOMIC DNA]</scope>
    <source>
        <strain evidence="6">cv. XS01</strain>
    </source>
</reference>
<comment type="similarity">
    <text evidence="1 4">Belongs to the plant dirigent protein family.</text>
</comment>
<feature type="signal peptide" evidence="4">
    <location>
        <begin position="1"/>
        <end position="18"/>
    </location>
</feature>